<dbReference type="SMART" id="SM01372">
    <property type="entry name" value="E2F_TDP"/>
    <property type="match status" value="1"/>
</dbReference>
<dbReference type="InterPro" id="IPR015633">
    <property type="entry name" value="E2F"/>
</dbReference>
<evidence type="ECO:0000256" key="5">
    <source>
        <dbReference type="ARBA" id="ARBA00023306"/>
    </source>
</evidence>
<dbReference type="GO" id="GO:0000978">
    <property type="term" value="F:RNA polymerase II cis-regulatory region sequence-specific DNA binding"/>
    <property type="evidence" value="ECO:0007669"/>
    <property type="project" value="InterPro"/>
</dbReference>
<organism evidence="8 9">
    <name type="scientific">Vitis vinifera</name>
    <name type="common">Grape</name>
    <dbReference type="NCBI Taxonomy" id="29760"/>
    <lineage>
        <taxon>Eukaryota</taxon>
        <taxon>Viridiplantae</taxon>
        <taxon>Streptophyta</taxon>
        <taxon>Embryophyta</taxon>
        <taxon>Tracheophyta</taxon>
        <taxon>Spermatophyta</taxon>
        <taxon>Magnoliopsida</taxon>
        <taxon>eudicotyledons</taxon>
        <taxon>Gunneridae</taxon>
        <taxon>Pentapetalae</taxon>
        <taxon>rosids</taxon>
        <taxon>Vitales</taxon>
        <taxon>Vitaceae</taxon>
        <taxon>Viteae</taxon>
        <taxon>Vitis</taxon>
    </lineage>
</organism>
<evidence type="ECO:0000256" key="3">
    <source>
        <dbReference type="ARBA" id="ARBA00023125"/>
    </source>
</evidence>
<dbReference type="InterPro" id="IPR036390">
    <property type="entry name" value="WH_DNA-bd_sf"/>
</dbReference>
<dbReference type="PANTHER" id="PTHR12081">
    <property type="entry name" value="TRANSCRIPTION FACTOR E2F"/>
    <property type="match status" value="1"/>
</dbReference>
<evidence type="ECO:0000256" key="1">
    <source>
        <dbReference type="ARBA" id="ARBA00010940"/>
    </source>
</evidence>
<dbReference type="EMBL" id="QGNW01000040">
    <property type="protein sequence ID" value="RVX08904.1"/>
    <property type="molecule type" value="Genomic_DNA"/>
</dbReference>
<dbReference type="AlphaFoldDB" id="A0A438JIX7"/>
<keyword evidence="2 6" id="KW-0805">Transcription regulation</keyword>
<dbReference type="GO" id="GO:0006357">
    <property type="term" value="P:regulation of transcription by RNA polymerase II"/>
    <property type="evidence" value="ECO:0007669"/>
    <property type="project" value="InterPro"/>
</dbReference>
<evidence type="ECO:0000256" key="4">
    <source>
        <dbReference type="ARBA" id="ARBA00023163"/>
    </source>
</evidence>
<dbReference type="InterPro" id="IPR036388">
    <property type="entry name" value="WH-like_DNA-bd_sf"/>
</dbReference>
<dbReference type="FunFam" id="1.10.10.10:FF:000295">
    <property type="entry name" value="E2F transcription factor-like E2FE"/>
    <property type="match status" value="1"/>
</dbReference>
<gene>
    <name evidence="8" type="primary">E2FE_2</name>
    <name evidence="8" type="ORF">CK203_010834</name>
</gene>
<keyword evidence="5" id="KW-0131">Cell cycle</keyword>
<comment type="similarity">
    <text evidence="1 6">Belongs to the E2F/DP family.</text>
</comment>
<evidence type="ECO:0000313" key="9">
    <source>
        <dbReference type="Proteomes" id="UP000288805"/>
    </source>
</evidence>
<proteinExistence type="inferred from homology"/>
<dbReference type="Pfam" id="PF02319">
    <property type="entry name" value="WHD_E2F_TDP"/>
    <property type="match status" value="1"/>
</dbReference>
<comment type="subcellular location">
    <subcellularLocation>
        <location evidence="6">Nucleus</location>
    </subcellularLocation>
</comment>
<evidence type="ECO:0000259" key="7">
    <source>
        <dbReference type="SMART" id="SM01372"/>
    </source>
</evidence>
<feature type="domain" description="E2F/DP family winged-helix DNA-binding" evidence="7">
    <location>
        <begin position="18"/>
        <end position="103"/>
    </location>
</feature>
<accession>A0A438JIX7</accession>
<sequence length="273" mass="30261">MIGIVSSLHIYFICSDNRREKSLGLLTQNFIKLFLCSDADLISLDCAAMALLGDGHNSTAMRTKVRRLYDIANVLSSMNLIEEVIVLQTPHPESRKPAFRWLGVKGKLKNASATAMDVQQPKKRVFGTDVTNYSLKRNKADSSTDWKSNQNINMPLHMKPGDLENNGDGLEQNSKHSSKGFVFGPFTPASAPGIVCLRFFFSCFSCGSLDNTYLDSHVNALNYVSHIISPATELLKGFIDDGVAAISDLFGHYVEAWKSWYVEVAGKKQTNSR</sequence>
<name>A0A438JIX7_VITVI</name>
<comment type="caution">
    <text evidence="8">The sequence shown here is derived from an EMBL/GenBank/DDBJ whole genome shotgun (WGS) entry which is preliminary data.</text>
</comment>
<keyword evidence="4 6" id="KW-0804">Transcription</keyword>
<evidence type="ECO:0000313" key="8">
    <source>
        <dbReference type="EMBL" id="RVX08904.1"/>
    </source>
</evidence>
<dbReference type="GO" id="GO:0005634">
    <property type="term" value="C:nucleus"/>
    <property type="evidence" value="ECO:0007669"/>
    <property type="project" value="UniProtKB-SubCell"/>
</dbReference>
<evidence type="ECO:0000256" key="6">
    <source>
        <dbReference type="RuleBase" id="RU003796"/>
    </source>
</evidence>
<reference evidence="8 9" key="1">
    <citation type="journal article" date="2018" name="PLoS Genet.">
        <title>Population sequencing reveals clonal diversity and ancestral inbreeding in the grapevine cultivar Chardonnay.</title>
        <authorList>
            <person name="Roach M.J."/>
            <person name="Johnson D.L."/>
            <person name="Bohlmann J."/>
            <person name="van Vuuren H.J."/>
            <person name="Jones S.J."/>
            <person name="Pretorius I.S."/>
            <person name="Schmidt S.A."/>
            <person name="Borneman A.R."/>
        </authorList>
    </citation>
    <scope>NUCLEOTIDE SEQUENCE [LARGE SCALE GENOMIC DNA]</scope>
    <source>
        <strain evidence="9">cv. Chardonnay</strain>
        <tissue evidence="8">Leaf</tissue>
    </source>
</reference>
<keyword evidence="6" id="KW-0539">Nucleus</keyword>
<dbReference type="PANTHER" id="PTHR12081:SF7">
    <property type="entry name" value="TRANSCRIPTION FACTOR EFL-3"/>
    <property type="match status" value="1"/>
</dbReference>
<dbReference type="Gene3D" id="1.10.10.10">
    <property type="entry name" value="Winged helix-like DNA-binding domain superfamily/Winged helix DNA-binding domain"/>
    <property type="match status" value="1"/>
</dbReference>
<evidence type="ECO:0000256" key="2">
    <source>
        <dbReference type="ARBA" id="ARBA00023015"/>
    </source>
</evidence>
<protein>
    <submittedName>
        <fullName evidence="8">E2F transcription factor-like E2FE</fullName>
    </submittedName>
</protein>
<dbReference type="Proteomes" id="UP000288805">
    <property type="component" value="Unassembled WGS sequence"/>
</dbReference>
<keyword evidence="3 6" id="KW-0238">DNA-binding</keyword>
<dbReference type="InterPro" id="IPR003316">
    <property type="entry name" value="E2F_WHTH_DNA-bd_dom"/>
</dbReference>
<dbReference type="SUPFAM" id="SSF46785">
    <property type="entry name" value="Winged helix' DNA-binding domain"/>
    <property type="match status" value="1"/>
</dbReference>
<dbReference type="GO" id="GO:0005667">
    <property type="term" value="C:transcription regulator complex"/>
    <property type="evidence" value="ECO:0007669"/>
    <property type="project" value="InterPro"/>
</dbReference>